<protein>
    <submittedName>
        <fullName evidence="1">Uncharacterized protein</fullName>
    </submittedName>
</protein>
<organism evidence="1 2">
    <name type="scientific">Phytomonospora endophytica</name>
    <dbReference type="NCBI Taxonomy" id="714109"/>
    <lineage>
        <taxon>Bacteria</taxon>
        <taxon>Bacillati</taxon>
        <taxon>Actinomycetota</taxon>
        <taxon>Actinomycetes</taxon>
        <taxon>Micromonosporales</taxon>
        <taxon>Micromonosporaceae</taxon>
        <taxon>Phytomonospora</taxon>
    </lineage>
</organism>
<evidence type="ECO:0000313" key="1">
    <source>
        <dbReference type="EMBL" id="MBB6039607.1"/>
    </source>
</evidence>
<accession>A0A841G1S9</accession>
<evidence type="ECO:0000313" key="2">
    <source>
        <dbReference type="Proteomes" id="UP000548476"/>
    </source>
</evidence>
<dbReference type="Proteomes" id="UP000548476">
    <property type="component" value="Unassembled WGS sequence"/>
</dbReference>
<proteinExistence type="predicted"/>
<dbReference type="AlphaFoldDB" id="A0A841G1S9"/>
<sequence>MTTDHAFHPLLADIAAIAHPRPEPPAGIAGDPAAAETYTAALAEISARRTSLMDELAAAWHARDADPLLSALAGARARKERAEAEIRALVAYGREVVRPRSYTLTSLAEASGMSFSGVRTVYGDADVRAARAGREGK</sequence>
<dbReference type="EMBL" id="JACHGT010000024">
    <property type="protein sequence ID" value="MBB6039607.1"/>
    <property type="molecule type" value="Genomic_DNA"/>
</dbReference>
<reference evidence="1 2" key="1">
    <citation type="submission" date="2020-08" db="EMBL/GenBank/DDBJ databases">
        <title>Genomic Encyclopedia of Type Strains, Phase IV (KMG-IV): sequencing the most valuable type-strain genomes for metagenomic binning, comparative biology and taxonomic classification.</title>
        <authorList>
            <person name="Goeker M."/>
        </authorList>
    </citation>
    <scope>NUCLEOTIDE SEQUENCE [LARGE SCALE GENOMIC DNA]</scope>
    <source>
        <strain evidence="1 2">YIM 65646</strain>
    </source>
</reference>
<name>A0A841G1S9_9ACTN</name>
<gene>
    <name evidence="1" type="ORF">HNR73_007504</name>
</gene>
<keyword evidence="2" id="KW-1185">Reference proteome</keyword>
<dbReference type="RefSeq" id="WP_184792696.1">
    <property type="nucleotide sequence ID" value="NZ_BONT01000028.1"/>
</dbReference>
<comment type="caution">
    <text evidence="1">The sequence shown here is derived from an EMBL/GenBank/DDBJ whole genome shotgun (WGS) entry which is preliminary data.</text>
</comment>